<dbReference type="GeneID" id="7836341"/>
<dbReference type="OrthoDB" id="283553at2759"/>
<evidence type="ECO:0000313" key="8">
    <source>
        <dbReference type="Proteomes" id="UP000009168"/>
    </source>
</evidence>
<evidence type="ECO:0000256" key="3">
    <source>
        <dbReference type="ARBA" id="ARBA00023212"/>
    </source>
</evidence>
<keyword evidence="3" id="KW-0206">Cytoskeleton</keyword>
<dbReference type="EMBL" id="GG662589">
    <property type="protein sequence ID" value="EAR82935.3"/>
    <property type="molecule type" value="Genomic_DNA"/>
</dbReference>
<dbReference type="GO" id="GO:0005881">
    <property type="term" value="C:cytoplasmic microtubule"/>
    <property type="evidence" value="ECO:0007669"/>
    <property type="project" value="TreeGrafter"/>
</dbReference>
<reference evidence="8" key="1">
    <citation type="journal article" date="2006" name="PLoS Biol.">
        <title>Macronuclear genome sequence of the ciliate Tetrahymena thermophila, a model eukaryote.</title>
        <authorList>
            <person name="Eisen J.A."/>
            <person name="Coyne R.S."/>
            <person name="Wu M."/>
            <person name="Wu D."/>
            <person name="Thiagarajan M."/>
            <person name="Wortman J.R."/>
            <person name="Badger J.H."/>
            <person name="Ren Q."/>
            <person name="Amedeo P."/>
            <person name="Jones K.M."/>
            <person name="Tallon L.J."/>
            <person name="Delcher A.L."/>
            <person name="Salzberg S.L."/>
            <person name="Silva J.C."/>
            <person name="Haas B.J."/>
            <person name="Majoros W.H."/>
            <person name="Farzad M."/>
            <person name="Carlton J.M."/>
            <person name="Smith R.K. Jr."/>
            <person name="Garg J."/>
            <person name="Pearlman R.E."/>
            <person name="Karrer K.M."/>
            <person name="Sun L."/>
            <person name="Manning G."/>
            <person name="Elde N.C."/>
            <person name="Turkewitz A.P."/>
            <person name="Asai D.J."/>
            <person name="Wilkes D.E."/>
            <person name="Wang Y."/>
            <person name="Cai H."/>
            <person name="Collins K."/>
            <person name="Stewart B.A."/>
            <person name="Lee S.R."/>
            <person name="Wilamowska K."/>
            <person name="Weinberg Z."/>
            <person name="Ruzzo W.L."/>
            <person name="Wloga D."/>
            <person name="Gaertig J."/>
            <person name="Frankel J."/>
            <person name="Tsao C.-C."/>
            <person name="Gorovsky M.A."/>
            <person name="Keeling P.J."/>
            <person name="Waller R.F."/>
            <person name="Patron N.J."/>
            <person name="Cherry J.M."/>
            <person name="Stover N.A."/>
            <person name="Krieger C.J."/>
            <person name="del Toro C."/>
            <person name="Ryder H.F."/>
            <person name="Williamson S.C."/>
            <person name="Barbeau R.A."/>
            <person name="Hamilton E.P."/>
            <person name="Orias E."/>
        </authorList>
    </citation>
    <scope>NUCLEOTIDE SEQUENCE [LARGE SCALE GENOMIC DNA]</scope>
    <source>
        <strain evidence="8">SB210</strain>
    </source>
</reference>
<feature type="region of interest" description="Disordered" evidence="6">
    <location>
        <begin position="222"/>
        <end position="241"/>
    </location>
</feature>
<dbReference type="Proteomes" id="UP000009168">
    <property type="component" value="Unassembled WGS sequence"/>
</dbReference>
<evidence type="ECO:0000313" key="7">
    <source>
        <dbReference type="EMBL" id="EAR82935.3"/>
    </source>
</evidence>
<evidence type="ECO:0000256" key="5">
    <source>
        <dbReference type="ARBA" id="ARBA00035693"/>
    </source>
</evidence>
<accession>Q22CD1</accession>
<dbReference type="PANTHER" id="PTHR31144">
    <property type="entry name" value="UPF0602 PROTEIN C4ORF47"/>
    <property type="match status" value="1"/>
</dbReference>
<feature type="compositionally biased region" description="Basic and acidic residues" evidence="6">
    <location>
        <begin position="330"/>
        <end position="353"/>
    </location>
</feature>
<dbReference type="GO" id="GO:0005813">
    <property type="term" value="C:centrosome"/>
    <property type="evidence" value="ECO:0007669"/>
    <property type="project" value="UniProtKB-SubCell"/>
</dbReference>
<dbReference type="eggNOG" id="ENOG502R2IE">
    <property type="taxonomic scope" value="Eukaryota"/>
</dbReference>
<dbReference type="RefSeq" id="XP_001030598.3">
    <property type="nucleotide sequence ID" value="XM_001030598.3"/>
</dbReference>
<keyword evidence="8" id="KW-1185">Reference proteome</keyword>
<dbReference type="InterPro" id="IPR029358">
    <property type="entry name" value="CFAP96"/>
</dbReference>
<dbReference type="InParanoid" id="Q22CD1"/>
<dbReference type="Pfam" id="PF15239">
    <property type="entry name" value="CFAP96-like"/>
    <property type="match status" value="1"/>
</dbReference>
<evidence type="ECO:0000256" key="6">
    <source>
        <dbReference type="SAM" id="MobiDB-lite"/>
    </source>
</evidence>
<comment type="similarity">
    <text evidence="4">Belongs to the CFAP96 family.</text>
</comment>
<dbReference type="AlphaFoldDB" id="Q22CD1"/>
<protein>
    <recommendedName>
        <fullName evidence="5">Cilia-and flagella-associated protein 96</fullName>
    </recommendedName>
</protein>
<evidence type="ECO:0000256" key="2">
    <source>
        <dbReference type="ARBA" id="ARBA00022490"/>
    </source>
</evidence>
<dbReference type="KEGG" id="tet:TTHERM_01054200"/>
<comment type="subcellular location">
    <subcellularLocation>
        <location evidence="1">Cytoplasm</location>
        <location evidence="1">Cytoskeleton</location>
        <location evidence="1">Microtubule organizing center</location>
        <location evidence="1">Centrosome</location>
    </subcellularLocation>
</comment>
<evidence type="ECO:0000256" key="1">
    <source>
        <dbReference type="ARBA" id="ARBA00004300"/>
    </source>
</evidence>
<evidence type="ECO:0000256" key="4">
    <source>
        <dbReference type="ARBA" id="ARBA00035656"/>
    </source>
</evidence>
<sequence>MKVLFLQSKASKNIYLLKRRLIDIYKVIQLVNQFISTKQLISCKQGLIKQNQAIPLYILEIKQLMTSRSQDRDQMMATLRQQALEDAEKFADKQRFALFSQPPSLATGDDKQYEMKLHPRDETGKPVTLPKNVQAGAPKQGKVKDSYFSVLGFTTIGDPFVDPDSIRRQYELEKKKLVTQEAVFKPASGYKTIINSSYKNEPEYVHKEKNYLDSEGKVITAPRNITTNPKNGPLQKHAPYIPDPYERQRELRIKEMEEHKKKLAEKQAFRTTHHGGGAFNTGRKVFGEEGIDIKKRPQTVTKYNIIKHENPFKPSNPAKKGFNGTISKFPEYKPDPLKPLKRVDKPKDKDPFKPKHCGNLTRPTPTITCNAINIRKDIMNGRVYF</sequence>
<keyword evidence="2" id="KW-0963">Cytoplasm</keyword>
<name>Q22CD1_TETTS</name>
<dbReference type="HOGENOM" id="CLU_051594_0_0_1"/>
<organism evidence="7 8">
    <name type="scientific">Tetrahymena thermophila (strain SB210)</name>
    <dbReference type="NCBI Taxonomy" id="312017"/>
    <lineage>
        <taxon>Eukaryota</taxon>
        <taxon>Sar</taxon>
        <taxon>Alveolata</taxon>
        <taxon>Ciliophora</taxon>
        <taxon>Intramacronucleata</taxon>
        <taxon>Oligohymenophorea</taxon>
        <taxon>Hymenostomatida</taxon>
        <taxon>Tetrahymenina</taxon>
        <taxon>Tetrahymenidae</taxon>
        <taxon>Tetrahymena</taxon>
    </lineage>
</organism>
<feature type="region of interest" description="Disordered" evidence="6">
    <location>
        <begin position="327"/>
        <end position="359"/>
    </location>
</feature>
<gene>
    <name evidence="7" type="ORF">TTHERM_01054200</name>
</gene>
<proteinExistence type="inferred from homology"/>
<dbReference type="PANTHER" id="PTHR31144:SF1">
    <property type="entry name" value="UPF0602 PROTEIN C4ORF47"/>
    <property type="match status" value="1"/>
</dbReference>